<dbReference type="PANTHER" id="PTHR44137">
    <property type="entry name" value="BNAC03G44070D PROTEIN"/>
    <property type="match status" value="1"/>
</dbReference>
<feature type="region of interest" description="Disordered" evidence="1">
    <location>
        <begin position="103"/>
        <end position="134"/>
    </location>
</feature>
<dbReference type="InterPro" id="IPR024593">
    <property type="entry name" value="DUF3444"/>
</dbReference>
<feature type="domain" description="DUF3444" evidence="2">
    <location>
        <begin position="19"/>
        <end position="90"/>
    </location>
</feature>
<name>A0A6N2BRK0_SOLCI</name>
<gene>
    <name evidence="3" type="ORF">EJD97_005949</name>
</gene>
<dbReference type="PANTHER" id="PTHR44137:SF61">
    <property type="entry name" value="J DOMAIN-CONTAINING PROTEIN"/>
    <property type="match status" value="1"/>
</dbReference>
<protein>
    <recommendedName>
        <fullName evidence="2">DUF3444 domain-containing protein</fullName>
    </recommendedName>
</protein>
<comment type="caution">
    <text evidence="3">The sequence shown here is derived from an EMBL/GenBank/DDBJ whole genome shotgun (WGS) entry which is preliminary data.</text>
</comment>
<dbReference type="AlphaFoldDB" id="A0A6N2BRK0"/>
<evidence type="ECO:0000313" key="3">
    <source>
        <dbReference type="EMBL" id="TMW97225.1"/>
    </source>
</evidence>
<evidence type="ECO:0000259" key="2">
    <source>
        <dbReference type="Pfam" id="PF11926"/>
    </source>
</evidence>
<accession>A0A6N2BRK0</accession>
<sequence length="134" mass="15396">MLAYPEIYIALEKARTNLINWASGDFRIGKHDINKTFNSLSHKVKWVKGVGGVLQIFPRKGDVWALYRHWSPKWNEVTPNIMIHNYDMVEDTQPNHNIAFQDQKFSGDCGRSNPQRGSFSYRGRGLSPSDSTNK</sequence>
<reference evidence="3" key="1">
    <citation type="submission" date="2019-05" db="EMBL/GenBank/DDBJ databases">
        <title>The de novo reference genome and transcriptome assemblies of the wild tomato species Solanum chilense.</title>
        <authorList>
            <person name="Stam R."/>
            <person name="Nosenko T."/>
            <person name="Hoerger A.C."/>
            <person name="Stephan W."/>
            <person name="Seidel M.A."/>
            <person name="Kuhn J.M.M."/>
            <person name="Haberer G."/>
            <person name="Tellier A."/>
        </authorList>
    </citation>
    <scope>NUCLEOTIDE SEQUENCE</scope>
    <source>
        <tissue evidence="3">Mature leaves</tissue>
    </source>
</reference>
<feature type="non-terminal residue" evidence="3">
    <location>
        <position position="134"/>
    </location>
</feature>
<organism evidence="3">
    <name type="scientific">Solanum chilense</name>
    <name type="common">Tomato</name>
    <name type="synonym">Lycopersicon chilense</name>
    <dbReference type="NCBI Taxonomy" id="4083"/>
    <lineage>
        <taxon>Eukaryota</taxon>
        <taxon>Viridiplantae</taxon>
        <taxon>Streptophyta</taxon>
        <taxon>Embryophyta</taxon>
        <taxon>Tracheophyta</taxon>
        <taxon>Spermatophyta</taxon>
        <taxon>Magnoliopsida</taxon>
        <taxon>eudicotyledons</taxon>
        <taxon>Gunneridae</taxon>
        <taxon>Pentapetalae</taxon>
        <taxon>asterids</taxon>
        <taxon>lamiids</taxon>
        <taxon>Solanales</taxon>
        <taxon>Solanaceae</taxon>
        <taxon>Solanoideae</taxon>
        <taxon>Solaneae</taxon>
        <taxon>Solanum</taxon>
        <taxon>Solanum subgen. Lycopersicon</taxon>
    </lineage>
</organism>
<proteinExistence type="predicted"/>
<evidence type="ECO:0000256" key="1">
    <source>
        <dbReference type="SAM" id="MobiDB-lite"/>
    </source>
</evidence>
<dbReference type="EMBL" id="RXGB01001858">
    <property type="protein sequence ID" value="TMW97225.1"/>
    <property type="molecule type" value="Genomic_DNA"/>
</dbReference>
<dbReference type="Pfam" id="PF11926">
    <property type="entry name" value="DUF3444"/>
    <property type="match status" value="1"/>
</dbReference>